<dbReference type="GO" id="GO:0042245">
    <property type="term" value="P:RNA repair"/>
    <property type="evidence" value="ECO:0007669"/>
    <property type="project" value="UniProtKB-KW"/>
</dbReference>
<evidence type="ECO:0000256" key="6">
    <source>
        <dbReference type="ARBA" id="ARBA00023134"/>
    </source>
</evidence>
<comment type="caution">
    <text evidence="12">The sequence shown here is derived from an EMBL/GenBank/DDBJ whole genome shotgun (WGS) entry which is preliminary data.</text>
</comment>
<feature type="binding site" evidence="11">
    <location>
        <position position="254"/>
    </location>
    <ligand>
        <name>Mn(2+)</name>
        <dbReference type="ChEBI" id="CHEBI:29035"/>
        <label>2</label>
    </ligand>
</feature>
<keyword evidence="5" id="KW-0692">RNA repair</keyword>
<keyword evidence="3 11" id="KW-0479">Metal-binding</keyword>
<evidence type="ECO:0000256" key="2">
    <source>
        <dbReference type="ARBA" id="ARBA00022598"/>
    </source>
</evidence>
<evidence type="ECO:0000256" key="7">
    <source>
        <dbReference type="ARBA" id="ARBA00023211"/>
    </source>
</evidence>
<dbReference type="InterPro" id="IPR036025">
    <property type="entry name" value="RtcB-like_sf"/>
</dbReference>
<feature type="binding site" evidence="11">
    <location>
        <position position="336"/>
    </location>
    <ligand>
        <name>Mn(2+)</name>
        <dbReference type="ChEBI" id="CHEBI:29035"/>
        <label>2</label>
    </ligand>
</feature>
<sequence>MATQKLRGNDLRKIGYPEGRAITLALDILEDRQLKKLDKGSALATLQKIKEDPYAYLRDSLWRELAKEFVPDPKRDVTLSPEIKDYRRYGEAFIEDGARKQMDTAMQLPVTLDGALMPDAHQGYGLPIGGVLAVDNAVIPYGVGMDIGCRMALSVFDLPPHYLEQRTQELKKLLHNHTRFGNKEVFKNPADDPVLDRPEFREIPVVKGKREAAINQLGSSGSGNHFVEWGIVDITSEDNDLDLPLGQYLGLLSHSGSRGLGAAIAQHYTKIAMSKCPLPPEARYLAWLDLDSQEGQEYWRAMNLAGDYASACHRDIHRRLSLALGVKPSAKVENHHNFAWKETLADGREAIVHRKGATPAGKGVLGVIPGSMTAPGFIVRGRGERDSIQSASHGAGRKMSRTQAKQNLSEGEVRRHLRDQGIELIGGGLDEAPMAYKDIHQVMAHQRDLVDVLGSFAPRIVRMDAGGGGKSRYGGE</sequence>
<evidence type="ECO:0000256" key="1">
    <source>
        <dbReference type="ARBA" id="ARBA00012726"/>
    </source>
</evidence>
<evidence type="ECO:0000256" key="3">
    <source>
        <dbReference type="ARBA" id="ARBA00022723"/>
    </source>
</evidence>
<keyword evidence="6 10" id="KW-0342">GTP-binding</keyword>
<comment type="catalytic activity">
    <reaction evidence="8">
        <text>a 3'-end 3'-phospho-ribonucleotide-RNA + a 5'-end dephospho-ribonucleoside-RNA + GTP = a ribonucleotidyl-ribonucleotide-RNA + GMP + diphosphate</text>
        <dbReference type="Rhea" id="RHEA:68076"/>
        <dbReference type="Rhea" id="RHEA-COMP:10463"/>
        <dbReference type="Rhea" id="RHEA-COMP:13936"/>
        <dbReference type="Rhea" id="RHEA-COMP:17355"/>
        <dbReference type="ChEBI" id="CHEBI:33019"/>
        <dbReference type="ChEBI" id="CHEBI:37565"/>
        <dbReference type="ChEBI" id="CHEBI:58115"/>
        <dbReference type="ChEBI" id="CHEBI:83062"/>
        <dbReference type="ChEBI" id="CHEBI:138284"/>
        <dbReference type="ChEBI" id="CHEBI:173118"/>
        <dbReference type="EC" id="6.5.1.8"/>
    </reaction>
</comment>
<dbReference type="GO" id="GO:0170057">
    <property type="term" value="F:RNA ligase (GTP) activity"/>
    <property type="evidence" value="ECO:0007669"/>
    <property type="project" value="UniProtKB-EC"/>
</dbReference>
<dbReference type="Gene3D" id="3.90.1860.10">
    <property type="entry name" value="tRNA-splicing ligase RtcB"/>
    <property type="match status" value="1"/>
</dbReference>
<dbReference type="AlphaFoldDB" id="A0A4Z0MJE2"/>
<evidence type="ECO:0000256" key="10">
    <source>
        <dbReference type="PIRSR" id="PIRSR601233-2"/>
    </source>
</evidence>
<name>A0A4Z0MJE2_9BACT</name>
<keyword evidence="7 11" id="KW-0464">Manganese</keyword>
<dbReference type="GO" id="GO:0006396">
    <property type="term" value="P:RNA processing"/>
    <property type="evidence" value="ECO:0007669"/>
    <property type="project" value="InterPro"/>
</dbReference>
<dbReference type="GO" id="GO:0005525">
    <property type="term" value="F:GTP binding"/>
    <property type="evidence" value="ECO:0007669"/>
    <property type="project" value="UniProtKB-KW"/>
</dbReference>
<accession>A0A4Z0MJE2</accession>
<feature type="binding site" evidence="10">
    <location>
        <begin position="224"/>
        <end position="228"/>
    </location>
    <ligand>
        <name>GMP</name>
        <dbReference type="ChEBI" id="CHEBI:58115"/>
    </ligand>
</feature>
<feature type="binding site" evidence="10">
    <location>
        <begin position="393"/>
        <end position="396"/>
    </location>
    <ligand>
        <name>GMP</name>
        <dbReference type="ChEBI" id="CHEBI:58115"/>
    </ligand>
</feature>
<protein>
    <recommendedName>
        <fullName evidence="1">3'-phosphate/5'-hydroxy nucleic acid ligase</fullName>
        <ecNumber evidence="1">6.5.1.8</ecNumber>
    </recommendedName>
</protein>
<dbReference type="Pfam" id="PF01139">
    <property type="entry name" value="RtcB"/>
    <property type="match status" value="2"/>
</dbReference>
<keyword evidence="2" id="KW-0436">Ligase</keyword>
<proteinExistence type="predicted"/>
<dbReference type="InterPro" id="IPR052915">
    <property type="entry name" value="RtcB-like"/>
</dbReference>
<dbReference type="GO" id="GO:0006281">
    <property type="term" value="P:DNA repair"/>
    <property type="evidence" value="ECO:0007669"/>
    <property type="project" value="TreeGrafter"/>
</dbReference>
<gene>
    <name evidence="12" type="ORF">EU557_15715</name>
</gene>
<dbReference type="InterPro" id="IPR001233">
    <property type="entry name" value="RtcB"/>
</dbReference>
<feature type="binding site" evidence="10">
    <location>
        <begin position="369"/>
        <end position="372"/>
    </location>
    <ligand>
        <name>GMP</name>
        <dbReference type="ChEBI" id="CHEBI:58115"/>
    </ligand>
</feature>
<organism evidence="12 13">
    <name type="scientific">Hymenobacter wooponensis</name>
    <dbReference type="NCBI Taxonomy" id="1525360"/>
    <lineage>
        <taxon>Bacteria</taxon>
        <taxon>Pseudomonadati</taxon>
        <taxon>Bacteroidota</taxon>
        <taxon>Cytophagia</taxon>
        <taxon>Cytophagales</taxon>
        <taxon>Hymenobacteraceae</taxon>
        <taxon>Hymenobacter</taxon>
    </lineage>
</organism>
<dbReference type="PANTHER" id="PTHR43749">
    <property type="entry name" value="RNA-SPLICING LIGASE RTCB"/>
    <property type="match status" value="1"/>
</dbReference>
<keyword evidence="4 10" id="KW-0547">Nucleotide-binding</keyword>
<evidence type="ECO:0000256" key="8">
    <source>
        <dbReference type="ARBA" id="ARBA00047746"/>
    </source>
</evidence>
<evidence type="ECO:0000256" key="9">
    <source>
        <dbReference type="PIRSR" id="PIRSR601233-1"/>
    </source>
</evidence>
<dbReference type="RefSeq" id="WP_135531410.1">
    <property type="nucleotide sequence ID" value="NZ_SRKZ01000004.1"/>
</dbReference>
<dbReference type="PANTHER" id="PTHR43749:SF2">
    <property type="entry name" value="RNA-SPLICING LIGASE RTCB"/>
    <property type="match status" value="1"/>
</dbReference>
<dbReference type="OrthoDB" id="9802323at2"/>
<dbReference type="EC" id="6.5.1.8" evidence="1"/>
<evidence type="ECO:0000256" key="5">
    <source>
        <dbReference type="ARBA" id="ARBA00022800"/>
    </source>
</evidence>
<evidence type="ECO:0000313" key="13">
    <source>
        <dbReference type="Proteomes" id="UP000298284"/>
    </source>
</evidence>
<keyword evidence="13" id="KW-1185">Reference proteome</keyword>
<dbReference type="Proteomes" id="UP000298284">
    <property type="component" value="Unassembled WGS sequence"/>
</dbReference>
<reference evidence="12 13" key="1">
    <citation type="submission" date="2019-04" db="EMBL/GenBank/DDBJ databases">
        <authorList>
            <person name="Feng G."/>
            <person name="Zhang J."/>
            <person name="Zhu H."/>
        </authorList>
    </citation>
    <scope>NUCLEOTIDE SEQUENCE [LARGE SCALE GENOMIC DNA]</scope>
    <source>
        <strain evidence="12 13">JCM 19491</strain>
    </source>
</reference>
<evidence type="ECO:0000256" key="11">
    <source>
        <dbReference type="PIRSR" id="PIRSR601233-3"/>
    </source>
</evidence>
<evidence type="ECO:0000313" key="12">
    <source>
        <dbReference type="EMBL" id="TGD79664.1"/>
    </source>
</evidence>
<comment type="cofactor">
    <cofactor evidence="11">
        <name>Mn(2+)</name>
        <dbReference type="ChEBI" id="CHEBI:29035"/>
    </cofactor>
    <text evidence="11">Binds 2 manganese ions per subunit.</text>
</comment>
<feature type="binding site" evidence="10">
    <location>
        <begin position="336"/>
        <end position="337"/>
    </location>
    <ligand>
        <name>GMP</name>
        <dbReference type="ChEBI" id="CHEBI:58115"/>
    </ligand>
</feature>
<feature type="binding site" evidence="11">
    <location>
        <position position="146"/>
    </location>
    <ligand>
        <name>Mn(2+)</name>
        <dbReference type="ChEBI" id="CHEBI:29035"/>
        <label>1</label>
    </ligand>
</feature>
<dbReference type="EMBL" id="SRKZ01000004">
    <property type="protein sequence ID" value="TGD79664.1"/>
    <property type="molecule type" value="Genomic_DNA"/>
</dbReference>
<dbReference type="SUPFAM" id="SSF103365">
    <property type="entry name" value="Hypothetical protein PH1602"/>
    <property type="match status" value="1"/>
</dbReference>
<dbReference type="GO" id="GO:0003909">
    <property type="term" value="F:DNA ligase activity"/>
    <property type="evidence" value="ECO:0007669"/>
    <property type="project" value="TreeGrafter"/>
</dbReference>
<feature type="binding site" evidence="11">
    <location>
        <position position="225"/>
    </location>
    <ligand>
        <name>Mn(2+)</name>
        <dbReference type="ChEBI" id="CHEBI:29035"/>
        <label>1</label>
    </ligand>
</feature>
<dbReference type="GO" id="GO:0030145">
    <property type="term" value="F:manganese ion binding"/>
    <property type="evidence" value="ECO:0007669"/>
    <property type="project" value="TreeGrafter"/>
</dbReference>
<evidence type="ECO:0000256" key="4">
    <source>
        <dbReference type="ARBA" id="ARBA00022741"/>
    </source>
</evidence>
<feature type="active site" description="GMP-histidine intermediate" evidence="9">
    <location>
        <position position="393"/>
    </location>
</feature>